<evidence type="ECO:0000313" key="4">
    <source>
        <dbReference type="Proteomes" id="UP000267408"/>
    </source>
</evidence>
<accession>A0A8G1XCQ2</accession>
<dbReference type="OrthoDB" id="3872159at2"/>
<feature type="signal peptide" evidence="2">
    <location>
        <begin position="1"/>
        <end position="20"/>
    </location>
</feature>
<gene>
    <name evidence="3" type="ORF">EDD39_3861</name>
</gene>
<dbReference type="NCBIfam" id="NF038353">
    <property type="entry name" value="FxLYD_dom"/>
    <property type="match status" value="1"/>
</dbReference>
<dbReference type="InterPro" id="IPR047676">
    <property type="entry name" value="FxLYD_dom"/>
</dbReference>
<evidence type="ECO:0000313" key="3">
    <source>
        <dbReference type="EMBL" id="ROR45620.1"/>
    </source>
</evidence>
<evidence type="ECO:0000256" key="2">
    <source>
        <dbReference type="SAM" id="SignalP"/>
    </source>
</evidence>
<feature type="region of interest" description="Disordered" evidence="1">
    <location>
        <begin position="27"/>
        <end position="60"/>
    </location>
</feature>
<organism evidence="3 4">
    <name type="scientific">Kitasatospora cineracea</name>
    <dbReference type="NCBI Taxonomy" id="88074"/>
    <lineage>
        <taxon>Bacteria</taxon>
        <taxon>Bacillati</taxon>
        <taxon>Actinomycetota</taxon>
        <taxon>Actinomycetes</taxon>
        <taxon>Kitasatosporales</taxon>
        <taxon>Streptomycetaceae</taxon>
        <taxon>Kitasatospora</taxon>
    </lineage>
</organism>
<proteinExistence type="predicted"/>
<dbReference type="RefSeq" id="WP_123557651.1">
    <property type="nucleotide sequence ID" value="NZ_RJVJ01000001.1"/>
</dbReference>
<dbReference type="Proteomes" id="UP000267408">
    <property type="component" value="Unassembled WGS sequence"/>
</dbReference>
<sequence length="150" mass="14923">MRRTALTTVGLLLAAATVVACDPAATSTTKTSTTSAGADAPVQASQPAAAPPAAGSDDANGDVEIVSCQVDPTLHWPSADLKITNHSSKSSNYIVNIEFVDAGGTRLAEGIAATNNLAAGQAANVKAAGTAEVKGKASCKVSKVTRYAAP</sequence>
<protein>
    <submittedName>
        <fullName evidence="3">Uncharacterized protein</fullName>
    </submittedName>
</protein>
<dbReference type="AlphaFoldDB" id="A0A8G1XCQ2"/>
<dbReference type="PROSITE" id="PS51257">
    <property type="entry name" value="PROKAR_LIPOPROTEIN"/>
    <property type="match status" value="1"/>
</dbReference>
<reference evidence="3 4" key="1">
    <citation type="submission" date="2018-11" db="EMBL/GenBank/DDBJ databases">
        <title>Sequencing the genomes of 1000 actinobacteria strains.</title>
        <authorList>
            <person name="Klenk H.-P."/>
        </authorList>
    </citation>
    <scope>NUCLEOTIDE SEQUENCE [LARGE SCALE GENOMIC DNA]</scope>
    <source>
        <strain evidence="3 4">DSM 44780</strain>
    </source>
</reference>
<evidence type="ECO:0000256" key="1">
    <source>
        <dbReference type="SAM" id="MobiDB-lite"/>
    </source>
</evidence>
<comment type="caution">
    <text evidence="3">The sequence shown here is derived from an EMBL/GenBank/DDBJ whole genome shotgun (WGS) entry which is preliminary data.</text>
</comment>
<keyword evidence="2" id="KW-0732">Signal</keyword>
<name>A0A8G1XCQ2_9ACTN</name>
<feature type="compositionally biased region" description="Low complexity" evidence="1">
    <location>
        <begin position="27"/>
        <end position="58"/>
    </location>
</feature>
<feature type="chain" id="PRO_5038427376" evidence="2">
    <location>
        <begin position="21"/>
        <end position="150"/>
    </location>
</feature>
<dbReference type="EMBL" id="RJVJ01000001">
    <property type="protein sequence ID" value="ROR45620.1"/>
    <property type="molecule type" value="Genomic_DNA"/>
</dbReference>